<evidence type="ECO:0000256" key="14">
    <source>
        <dbReference type="ARBA" id="ARBA00023098"/>
    </source>
</evidence>
<evidence type="ECO:0000256" key="2">
    <source>
        <dbReference type="ARBA" id="ARBA00004651"/>
    </source>
</evidence>
<evidence type="ECO:0000256" key="19">
    <source>
        <dbReference type="SAM" id="Phobius"/>
    </source>
</evidence>
<proteinExistence type="inferred from homology"/>
<name>A0A1M5I4Y3_9RHOB</name>
<comment type="catalytic activity">
    <reaction evidence="1 18">
        <text>a 1,2-diacyl-sn-glycero-3-phosphate + CTP + H(+) = a CDP-1,2-diacyl-sn-glycerol + diphosphate</text>
        <dbReference type="Rhea" id="RHEA:16229"/>
        <dbReference type="ChEBI" id="CHEBI:15378"/>
        <dbReference type="ChEBI" id="CHEBI:33019"/>
        <dbReference type="ChEBI" id="CHEBI:37563"/>
        <dbReference type="ChEBI" id="CHEBI:58332"/>
        <dbReference type="ChEBI" id="CHEBI:58608"/>
        <dbReference type="EC" id="2.7.7.41"/>
    </reaction>
</comment>
<evidence type="ECO:0000256" key="6">
    <source>
        <dbReference type="ARBA" id="ARBA00012487"/>
    </source>
</evidence>
<evidence type="ECO:0000256" key="11">
    <source>
        <dbReference type="ARBA" id="ARBA00022692"/>
    </source>
</evidence>
<feature type="transmembrane region" description="Helical" evidence="19">
    <location>
        <begin position="15"/>
        <end position="44"/>
    </location>
</feature>
<protein>
    <recommendedName>
        <fullName evidence="7 18">Phosphatidate cytidylyltransferase</fullName>
        <ecNumber evidence="6 18">2.7.7.41</ecNumber>
    </recommendedName>
</protein>
<keyword evidence="13 19" id="KW-1133">Transmembrane helix</keyword>
<accession>A0A1M5I4Y3</accession>
<sequence length="258" mass="27283">MSAAGKWGDLPARVLSAAVMLIVGLLCLWQGGVVFHVLVAFACAGMIWELTRMMPAKSSRWPIQVAALVLLAFFAVLFLPPVFMFPLLIAPALVGASGLRSDRFRYGLYAVGLILACFGLIALREFRGMEWVLWLIFVVIATDVAGYFAGKTFGGPKFWPSLSPKKTWSGTSAGWIAAFFVGLAFGGVGLGVVSMVLSLASQLGDISESALKRRAGVKDSSALIPGHGGLLDRFDGLMAAALVTLVIASVIGLPHQPG</sequence>
<evidence type="ECO:0000256" key="4">
    <source>
        <dbReference type="ARBA" id="ARBA00005189"/>
    </source>
</evidence>
<dbReference type="OrthoDB" id="9799199at2"/>
<evidence type="ECO:0000256" key="8">
    <source>
        <dbReference type="ARBA" id="ARBA00022475"/>
    </source>
</evidence>
<keyword evidence="10 18" id="KW-0808">Transferase</keyword>
<keyword evidence="11 18" id="KW-0812">Transmembrane</keyword>
<dbReference type="GO" id="GO:0005886">
    <property type="term" value="C:plasma membrane"/>
    <property type="evidence" value="ECO:0007669"/>
    <property type="project" value="UniProtKB-SubCell"/>
</dbReference>
<dbReference type="STRING" id="870908.SAMN04488044_0191"/>
<dbReference type="GO" id="GO:0016024">
    <property type="term" value="P:CDP-diacylglycerol biosynthetic process"/>
    <property type="evidence" value="ECO:0007669"/>
    <property type="project" value="UniProtKB-UniPathway"/>
</dbReference>
<feature type="transmembrane region" description="Helical" evidence="19">
    <location>
        <begin position="173"/>
        <end position="197"/>
    </location>
</feature>
<reference evidence="21" key="1">
    <citation type="submission" date="2016-11" db="EMBL/GenBank/DDBJ databases">
        <authorList>
            <person name="Varghese N."/>
            <person name="Submissions S."/>
        </authorList>
    </citation>
    <scope>NUCLEOTIDE SEQUENCE [LARGE SCALE GENOMIC DNA]</scope>
    <source>
        <strain evidence="21">DSM 28223</strain>
    </source>
</reference>
<keyword evidence="15 19" id="KW-0472">Membrane</keyword>
<dbReference type="UniPathway" id="UPA00557">
    <property type="reaction ID" value="UER00614"/>
</dbReference>
<feature type="transmembrane region" description="Helical" evidence="19">
    <location>
        <begin position="237"/>
        <end position="255"/>
    </location>
</feature>
<keyword evidence="9" id="KW-0444">Lipid biosynthesis</keyword>
<dbReference type="PANTHER" id="PTHR46382:SF1">
    <property type="entry name" value="PHOSPHATIDATE CYTIDYLYLTRANSFERASE"/>
    <property type="match status" value="1"/>
</dbReference>
<dbReference type="GO" id="GO:0004605">
    <property type="term" value="F:phosphatidate cytidylyltransferase activity"/>
    <property type="evidence" value="ECO:0007669"/>
    <property type="project" value="UniProtKB-EC"/>
</dbReference>
<evidence type="ECO:0000256" key="13">
    <source>
        <dbReference type="ARBA" id="ARBA00022989"/>
    </source>
</evidence>
<evidence type="ECO:0000256" key="17">
    <source>
        <dbReference type="ARBA" id="ARBA00023264"/>
    </source>
</evidence>
<comment type="subcellular location">
    <subcellularLocation>
        <location evidence="2">Cell membrane</location>
        <topology evidence="2">Multi-pass membrane protein</topology>
    </subcellularLocation>
</comment>
<dbReference type="EMBL" id="FQWM01000001">
    <property type="protein sequence ID" value="SHG23227.1"/>
    <property type="molecule type" value="Genomic_DNA"/>
</dbReference>
<gene>
    <name evidence="20" type="ORF">SAMN04488044_0191</name>
</gene>
<keyword evidence="17" id="KW-1208">Phospholipid metabolism</keyword>
<keyword evidence="12 18" id="KW-0548">Nucleotidyltransferase</keyword>
<evidence type="ECO:0000256" key="5">
    <source>
        <dbReference type="ARBA" id="ARBA00010185"/>
    </source>
</evidence>
<evidence type="ECO:0000313" key="21">
    <source>
        <dbReference type="Proteomes" id="UP000184211"/>
    </source>
</evidence>
<evidence type="ECO:0000256" key="16">
    <source>
        <dbReference type="ARBA" id="ARBA00023209"/>
    </source>
</evidence>
<evidence type="ECO:0000256" key="3">
    <source>
        <dbReference type="ARBA" id="ARBA00005119"/>
    </source>
</evidence>
<feature type="transmembrane region" description="Helical" evidence="19">
    <location>
        <begin position="131"/>
        <end position="153"/>
    </location>
</feature>
<evidence type="ECO:0000256" key="15">
    <source>
        <dbReference type="ARBA" id="ARBA00023136"/>
    </source>
</evidence>
<keyword evidence="16" id="KW-0594">Phospholipid biosynthesis</keyword>
<evidence type="ECO:0000256" key="10">
    <source>
        <dbReference type="ARBA" id="ARBA00022679"/>
    </source>
</evidence>
<keyword evidence="21" id="KW-1185">Reference proteome</keyword>
<dbReference type="Proteomes" id="UP000184211">
    <property type="component" value="Unassembled WGS sequence"/>
</dbReference>
<dbReference type="PROSITE" id="PS01315">
    <property type="entry name" value="CDS"/>
    <property type="match status" value="1"/>
</dbReference>
<evidence type="ECO:0000256" key="9">
    <source>
        <dbReference type="ARBA" id="ARBA00022516"/>
    </source>
</evidence>
<comment type="similarity">
    <text evidence="5 18">Belongs to the CDS family.</text>
</comment>
<evidence type="ECO:0000313" key="20">
    <source>
        <dbReference type="EMBL" id="SHG23227.1"/>
    </source>
</evidence>
<evidence type="ECO:0000256" key="7">
    <source>
        <dbReference type="ARBA" id="ARBA00019373"/>
    </source>
</evidence>
<feature type="transmembrane region" description="Helical" evidence="19">
    <location>
        <begin position="65"/>
        <end position="94"/>
    </location>
</feature>
<dbReference type="Pfam" id="PF01148">
    <property type="entry name" value="CTP_transf_1"/>
    <property type="match status" value="1"/>
</dbReference>
<keyword evidence="14" id="KW-0443">Lipid metabolism</keyword>
<organism evidence="20 21">
    <name type="scientific">Cognatishimia maritima</name>
    <dbReference type="NCBI Taxonomy" id="870908"/>
    <lineage>
        <taxon>Bacteria</taxon>
        <taxon>Pseudomonadati</taxon>
        <taxon>Pseudomonadota</taxon>
        <taxon>Alphaproteobacteria</taxon>
        <taxon>Rhodobacterales</taxon>
        <taxon>Paracoccaceae</taxon>
        <taxon>Cognatishimia</taxon>
    </lineage>
</organism>
<keyword evidence="8" id="KW-1003">Cell membrane</keyword>
<comment type="pathway">
    <text evidence="4">Lipid metabolism.</text>
</comment>
<dbReference type="RefSeq" id="WP_072789207.1">
    <property type="nucleotide sequence ID" value="NZ_FQWM01000001.1"/>
</dbReference>
<comment type="pathway">
    <text evidence="3 18">Phospholipid metabolism; CDP-diacylglycerol biosynthesis; CDP-diacylglycerol from sn-glycerol 3-phosphate: step 3/3.</text>
</comment>
<evidence type="ECO:0000256" key="1">
    <source>
        <dbReference type="ARBA" id="ARBA00001698"/>
    </source>
</evidence>
<dbReference type="AlphaFoldDB" id="A0A1M5I4Y3"/>
<dbReference type="InterPro" id="IPR000374">
    <property type="entry name" value="PC_trans"/>
</dbReference>
<feature type="transmembrane region" description="Helical" evidence="19">
    <location>
        <begin position="106"/>
        <end position="124"/>
    </location>
</feature>
<evidence type="ECO:0000256" key="12">
    <source>
        <dbReference type="ARBA" id="ARBA00022695"/>
    </source>
</evidence>
<dbReference type="EC" id="2.7.7.41" evidence="6 18"/>
<dbReference type="PANTHER" id="PTHR46382">
    <property type="entry name" value="PHOSPHATIDATE CYTIDYLYLTRANSFERASE"/>
    <property type="match status" value="1"/>
</dbReference>
<evidence type="ECO:0000256" key="18">
    <source>
        <dbReference type="RuleBase" id="RU003938"/>
    </source>
</evidence>